<comment type="similarity">
    <text evidence="1 2">Belongs to the small heat shock protein (HSP20) family.</text>
</comment>
<dbReference type="AlphaFoldDB" id="A0A5J4N7G0"/>
<organism evidence="5 7">
    <name type="scientific">Paragonimus westermani</name>
    <dbReference type="NCBI Taxonomy" id="34504"/>
    <lineage>
        <taxon>Eukaryota</taxon>
        <taxon>Metazoa</taxon>
        <taxon>Spiralia</taxon>
        <taxon>Lophotrochozoa</taxon>
        <taxon>Platyhelminthes</taxon>
        <taxon>Trematoda</taxon>
        <taxon>Digenea</taxon>
        <taxon>Plagiorchiida</taxon>
        <taxon>Troglotremata</taxon>
        <taxon>Troglotrematidae</taxon>
        <taxon>Paragonimus</taxon>
    </lineage>
</organism>
<dbReference type="GO" id="GO:0051082">
    <property type="term" value="F:unfolded protein binding"/>
    <property type="evidence" value="ECO:0007669"/>
    <property type="project" value="TreeGrafter"/>
</dbReference>
<evidence type="ECO:0000259" key="4">
    <source>
        <dbReference type="PROSITE" id="PS01031"/>
    </source>
</evidence>
<dbReference type="CDD" id="cd06526">
    <property type="entry name" value="metazoan_ACD"/>
    <property type="match status" value="2"/>
</dbReference>
<dbReference type="PROSITE" id="PS01031">
    <property type="entry name" value="SHSP"/>
    <property type="match status" value="2"/>
</dbReference>
<keyword evidence="3" id="KW-0175">Coiled coil</keyword>
<evidence type="ECO:0000256" key="3">
    <source>
        <dbReference type="SAM" id="Coils"/>
    </source>
</evidence>
<dbReference type="GO" id="GO:0009408">
    <property type="term" value="P:response to heat"/>
    <property type="evidence" value="ECO:0007669"/>
    <property type="project" value="TreeGrafter"/>
</dbReference>
<dbReference type="PRINTS" id="PR00299">
    <property type="entry name" value="ACRYSTALLIN"/>
</dbReference>
<evidence type="ECO:0000256" key="2">
    <source>
        <dbReference type="RuleBase" id="RU003616"/>
    </source>
</evidence>
<evidence type="ECO:0000256" key="1">
    <source>
        <dbReference type="PROSITE-ProRule" id="PRU00285"/>
    </source>
</evidence>
<dbReference type="EMBL" id="QNGE01006553">
    <property type="protein sequence ID" value="KAA3671387.1"/>
    <property type="molecule type" value="Genomic_DNA"/>
</dbReference>
<dbReference type="InterPro" id="IPR001436">
    <property type="entry name" value="Alpha-crystallin/sHSP_animal"/>
</dbReference>
<reference evidence="5 7" key="1">
    <citation type="journal article" date="2019" name="Gigascience">
        <title>Whole-genome sequence of the oriental lung fluke Paragonimus westermani.</title>
        <authorList>
            <person name="Oey H."/>
            <person name="Zakrzewski M."/>
            <person name="Narain K."/>
            <person name="Devi K.R."/>
            <person name="Agatsuma T."/>
            <person name="Nawaratna S."/>
            <person name="Gobert G.N."/>
            <person name="Jones M.K."/>
            <person name="Ragan M.A."/>
            <person name="McManus D.P."/>
            <person name="Krause L."/>
        </authorList>
    </citation>
    <scope>NUCLEOTIDE SEQUENCE [LARGE SCALE GENOMIC DNA]</scope>
    <source>
        <strain evidence="5 7">IND2009</strain>
    </source>
</reference>
<dbReference type="SUPFAM" id="SSF49764">
    <property type="entry name" value="HSP20-like chaperones"/>
    <property type="match status" value="2"/>
</dbReference>
<proteinExistence type="inferred from homology"/>
<evidence type="ECO:0000313" key="6">
    <source>
        <dbReference type="EMBL" id="KAA3679224.1"/>
    </source>
</evidence>
<protein>
    <recommendedName>
        <fullName evidence="4">SHSP domain-containing protein</fullName>
    </recommendedName>
</protein>
<keyword evidence="7" id="KW-1185">Reference proteome</keyword>
<dbReference type="InterPro" id="IPR002068">
    <property type="entry name" value="A-crystallin/Hsp20_dom"/>
</dbReference>
<dbReference type="EMBL" id="QNGE01000805">
    <property type="protein sequence ID" value="KAA3679224.1"/>
    <property type="molecule type" value="Genomic_DNA"/>
</dbReference>
<feature type="domain" description="SHSP" evidence="4">
    <location>
        <begin position="280"/>
        <end position="381"/>
    </location>
</feature>
<accession>A0A5J4N7G0</accession>
<sequence>MTGKEHERVIPITTDARTLEQRRKDMVNNLERKQKSASGNLVKLADKPTCNHNWDDEVNRWIQEAYNRWNEDVGRMARDTFALVPQCDFDMEPLVPFGMFGPFGHVPSILARMKQQLDSLHRQINAQPHLWSGNALGAITPRQCQTNGILDFLKDAYEIGEDGQLHFKVRFDVRGFGPNDIEVSTAKNRLTVHGKKSARTDTSSSSNEFSRTIYLPDSVDDSQFQCHMTGDGILMVEAPVKAPDYQSLTFDDKRQLAIKPKTGTDVAKAATNKNNQLALQLLGVCGPTVLQDGETGRKLHVEVPVEPGFTSDELRVRMDTNCVVVSGRKNIVEGSGQSQCSHVKEFTRTYTIPETVDTFSVKTQLKDNTLIVEAPLLQSST</sequence>
<dbReference type="Pfam" id="PF00011">
    <property type="entry name" value="HSP20"/>
    <property type="match status" value="2"/>
</dbReference>
<feature type="domain" description="SHSP" evidence="4">
    <location>
        <begin position="148"/>
        <end position="259"/>
    </location>
</feature>
<evidence type="ECO:0000313" key="5">
    <source>
        <dbReference type="EMBL" id="KAA3671387.1"/>
    </source>
</evidence>
<dbReference type="GO" id="GO:0005634">
    <property type="term" value="C:nucleus"/>
    <property type="evidence" value="ECO:0007669"/>
    <property type="project" value="TreeGrafter"/>
</dbReference>
<dbReference type="Proteomes" id="UP000324629">
    <property type="component" value="Unassembled WGS sequence"/>
</dbReference>
<dbReference type="GO" id="GO:0005737">
    <property type="term" value="C:cytoplasm"/>
    <property type="evidence" value="ECO:0007669"/>
    <property type="project" value="TreeGrafter"/>
</dbReference>
<dbReference type="Gene3D" id="2.60.40.790">
    <property type="match status" value="2"/>
</dbReference>
<name>A0A5J4N7G0_9TREM</name>
<comment type="caution">
    <text evidence="5">The sequence shown here is derived from an EMBL/GenBank/DDBJ whole genome shotgun (WGS) entry which is preliminary data.</text>
</comment>
<feature type="coiled-coil region" evidence="3">
    <location>
        <begin position="16"/>
        <end position="47"/>
    </location>
</feature>
<dbReference type="PANTHER" id="PTHR45640">
    <property type="entry name" value="HEAT SHOCK PROTEIN HSP-12.2-RELATED"/>
    <property type="match status" value="1"/>
</dbReference>
<dbReference type="InterPro" id="IPR008978">
    <property type="entry name" value="HSP20-like_chaperone"/>
</dbReference>
<dbReference type="GO" id="GO:0042026">
    <property type="term" value="P:protein refolding"/>
    <property type="evidence" value="ECO:0007669"/>
    <property type="project" value="TreeGrafter"/>
</dbReference>
<gene>
    <name evidence="6" type="ORF">DEA37_0007882</name>
    <name evidence="5" type="ORF">DEA37_0014698</name>
</gene>
<evidence type="ECO:0000313" key="7">
    <source>
        <dbReference type="Proteomes" id="UP000324629"/>
    </source>
</evidence>
<dbReference type="PANTHER" id="PTHR45640:SF26">
    <property type="entry name" value="RE23625P"/>
    <property type="match status" value="1"/>
</dbReference>